<reference evidence="4" key="1">
    <citation type="journal article" date="2019" name="Int. J. Syst. Evol. Microbiol.">
        <title>The Global Catalogue of Microorganisms (GCM) 10K type strain sequencing project: providing services to taxonomists for standard genome sequencing and annotation.</title>
        <authorList>
            <consortium name="The Broad Institute Genomics Platform"/>
            <consortium name="The Broad Institute Genome Sequencing Center for Infectious Disease"/>
            <person name="Wu L."/>
            <person name="Ma J."/>
        </authorList>
    </citation>
    <scope>NUCLEOTIDE SEQUENCE [LARGE SCALE GENOMIC DNA]</scope>
    <source>
        <strain evidence="4">KCTC 42984</strain>
    </source>
</reference>
<dbReference type="Pfam" id="PF00353">
    <property type="entry name" value="HemolysinCabind"/>
    <property type="match status" value="2"/>
</dbReference>
<feature type="compositionally biased region" description="Low complexity" evidence="1">
    <location>
        <begin position="86"/>
        <end position="100"/>
    </location>
</feature>
<dbReference type="PROSITE" id="PS00330">
    <property type="entry name" value="HEMOLYSIN_CALCIUM"/>
    <property type="match status" value="1"/>
</dbReference>
<dbReference type="SUPFAM" id="SSF49313">
    <property type="entry name" value="Cadherin-like"/>
    <property type="match status" value="1"/>
</dbReference>
<dbReference type="SUPFAM" id="SSF51120">
    <property type="entry name" value="beta-Roll"/>
    <property type="match status" value="1"/>
</dbReference>
<comment type="caution">
    <text evidence="3">The sequence shown here is derived from an EMBL/GenBank/DDBJ whole genome shotgun (WGS) entry which is preliminary data.</text>
</comment>
<proteinExistence type="predicted"/>
<feature type="domain" description="RapA2 cadherin-like" evidence="2">
    <location>
        <begin position="325"/>
        <end position="395"/>
    </location>
</feature>
<dbReference type="RefSeq" id="WP_379510558.1">
    <property type="nucleotide sequence ID" value="NZ_JBHRTQ010000010.1"/>
</dbReference>
<name>A0ABV7IR88_9SPHN</name>
<evidence type="ECO:0000259" key="2">
    <source>
        <dbReference type="Pfam" id="PF17803"/>
    </source>
</evidence>
<dbReference type="Gene3D" id="2.60.40.60">
    <property type="entry name" value="Cadherins"/>
    <property type="match status" value="1"/>
</dbReference>
<dbReference type="InterPro" id="IPR040853">
    <property type="entry name" value="RapA2_cadherin-like"/>
</dbReference>
<dbReference type="InterPro" id="IPR010221">
    <property type="entry name" value="VCBS_dom"/>
</dbReference>
<sequence length="463" mass="46539">MATTLPYTKTTGQSGSVTLASGVVQPYSGKALYSFGNGADSYDFTARGGISSDWNLISGGNGSDTIKGSTFSDIIWGDGLGSFSSSDNDSGRFSSDNGSDYLSGGDGNDQIHGGNGADVLQGDRGADVLWGDRGGDTFKYVLVSDSSATVLGAWSSATGDVISDFNASEGDRVDLSAIALSGAGGNMLTWGSGAGAHRVWTSGGFLYADTNGDNVADLAIKVGGITANSFIGVNHDPVGVNDTRTGNEDAVLTGNLRTNDSDSDGDTLSYAVVGTAPAGLTLNTNGTYSFNAGHADYQHLALGAVQVITTTVKVTDGHGGEATETLKITLTGTNDAPVITSAAQSGSVAEDGTLVATGQITATDVDDGATRSFSGNAAGTYGSFAVNAATGAWTYTLDNAGQQNLAEGVSHTETFTVTVTDDKGGTATQAVSVTVTGANDGPTIVAEDTLATGAVKEDVIFTA</sequence>
<dbReference type="InterPro" id="IPR013783">
    <property type="entry name" value="Ig-like_fold"/>
</dbReference>
<dbReference type="InterPro" id="IPR001343">
    <property type="entry name" value="Hemolysn_Ca-bd"/>
</dbReference>
<dbReference type="InterPro" id="IPR018511">
    <property type="entry name" value="Hemolysin-typ_Ca-bd_CS"/>
</dbReference>
<feature type="domain" description="RapA2 cadherin-like" evidence="2">
    <location>
        <begin position="232"/>
        <end position="290"/>
    </location>
</feature>
<organism evidence="3 4">
    <name type="scientific">Novosphingobium bradum</name>
    <dbReference type="NCBI Taxonomy" id="1737444"/>
    <lineage>
        <taxon>Bacteria</taxon>
        <taxon>Pseudomonadati</taxon>
        <taxon>Pseudomonadota</taxon>
        <taxon>Alphaproteobacteria</taxon>
        <taxon>Sphingomonadales</taxon>
        <taxon>Sphingomonadaceae</taxon>
        <taxon>Novosphingobium</taxon>
    </lineage>
</organism>
<feature type="non-terminal residue" evidence="3">
    <location>
        <position position="463"/>
    </location>
</feature>
<dbReference type="NCBIfam" id="TIGR01965">
    <property type="entry name" value="VCBS_repeat"/>
    <property type="match status" value="2"/>
</dbReference>
<gene>
    <name evidence="3" type="ORF">ACFOD9_13090</name>
</gene>
<keyword evidence="4" id="KW-1185">Reference proteome</keyword>
<evidence type="ECO:0000313" key="3">
    <source>
        <dbReference type="EMBL" id="MFC3175189.1"/>
    </source>
</evidence>
<dbReference type="InterPro" id="IPR015919">
    <property type="entry name" value="Cadherin-like_sf"/>
</dbReference>
<dbReference type="InterPro" id="IPR011049">
    <property type="entry name" value="Serralysin-like_metalloprot_C"/>
</dbReference>
<dbReference type="Proteomes" id="UP001595604">
    <property type="component" value="Unassembled WGS sequence"/>
</dbReference>
<protein>
    <submittedName>
        <fullName evidence="3">VCBS domain-containing protein</fullName>
    </submittedName>
</protein>
<dbReference type="PRINTS" id="PR00313">
    <property type="entry name" value="CABNDNGRPT"/>
</dbReference>
<evidence type="ECO:0000313" key="4">
    <source>
        <dbReference type="Proteomes" id="UP001595604"/>
    </source>
</evidence>
<dbReference type="Gene3D" id="2.150.10.10">
    <property type="entry name" value="Serralysin-like metalloprotease, C-terminal"/>
    <property type="match status" value="1"/>
</dbReference>
<feature type="region of interest" description="Disordered" evidence="1">
    <location>
        <begin position="86"/>
        <end position="117"/>
    </location>
</feature>
<dbReference type="Gene3D" id="2.60.40.10">
    <property type="entry name" value="Immunoglobulins"/>
    <property type="match status" value="1"/>
</dbReference>
<accession>A0ABV7IR88</accession>
<evidence type="ECO:0000256" key="1">
    <source>
        <dbReference type="SAM" id="MobiDB-lite"/>
    </source>
</evidence>
<dbReference type="EMBL" id="JBHRTQ010000010">
    <property type="protein sequence ID" value="MFC3175189.1"/>
    <property type="molecule type" value="Genomic_DNA"/>
</dbReference>
<dbReference type="CDD" id="cd11304">
    <property type="entry name" value="Cadherin_repeat"/>
    <property type="match status" value="1"/>
</dbReference>
<dbReference type="Pfam" id="PF17803">
    <property type="entry name" value="Cadherin_4"/>
    <property type="match status" value="2"/>
</dbReference>